<sequence>MLGFEGVGHLSAGMAADLAVYALDDPRYFGLHDPAIGPIASGGRPHLKWVLCAGKVILEDDLPTGLDLERLGIQAKAEVQALLVLQN</sequence>
<name>A0A645H411_9ZZZZ</name>
<evidence type="ECO:0000313" key="1">
    <source>
        <dbReference type="EMBL" id="MPN33450.1"/>
    </source>
</evidence>
<dbReference type="SUPFAM" id="SSF51338">
    <property type="entry name" value="Composite domain of metallo-dependent hydrolases"/>
    <property type="match status" value="1"/>
</dbReference>
<proteinExistence type="predicted"/>
<accession>A0A645H411</accession>
<organism evidence="1">
    <name type="scientific">bioreactor metagenome</name>
    <dbReference type="NCBI Taxonomy" id="1076179"/>
    <lineage>
        <taxon>unclassified sequences</taxon>
        <taxon>metagenomes</taxon>
        <taxon>ecological metagenomes</taxon>
    </lineage>
</organism>
<dbReference type="AlphaFoldDB" id="A0A645H411"/>
<keyword evidence="1" id="KW-0378">Hydrolase</keyword>
<reference evidence="1" key="1">
    <citation type="submission" date="2019-08" db="EMBL/GenBank/DDBJ databases">
        <authorList>
            <person name="Kucharzyk K."/>
            <person name="Murdoch R.W."/>
            <person name="Higgins S."/>
            <person name="Loffler F."/>
        </authorList>
    </citation>
    <scope>NUCLEOTIDE SEQUENCE</scope>
</reference>
<dbReference type="Gene3D" id="2.30.40.10">
    <property type="entry name" value="Urease, subunit C, domain 1"/>
    <property type="match status" value="1"/>
</dbReference>
<comment type="caution">
    <text evidence="1">The sequence shown here is derived from an EMBL/GenBank/DDBJ whole genome shotgun (WGS) entry which is preliminary data.</text>
</comment>
<gene>
    <name evidence="1" type="ORF">SDC9_180938</name>
</gene>
<dbReference type="EC" id="3.5.4.11" evidence="1"/>
<protein>
    <submittedName>
        <fullName evidence="1">Isoxanthopterin deaminase</fullName>
        <ecNumber evidence="1">3.5.4.11</ecNumber>
    </submittedName>
</protein>
<dbReference type="GO" id="GO:0050228">
    <property type="term" value="F:pterin deaminase activity"/>
    <property type="evidence" value="ECO:0007669"/>
    <property type="project" value="UniProtKB-EC"/>
</dbReference>
<dbReference type="EMBL" id="VSSQ01085962">
    <property type="protein sequence ID" value="MPN33450.1"/>
    <property type="molecule type" value="Genomic_DNA"/>
</dbReference>
<dbReference type="InterPro" id="IPR011059">
    <property type="entry name" value="Metal-dep_hydrolase_composite"/>
</dbReference>